<proteinExistence type="predicted"/>
<sequence length="128" mass="14259">MASTSENDKDRLTPLVFIGTALTRQTTLTMKEPVPCRVEKAFFPFYLSSIAFEGNIVQQHVGQDPLKALKCYLVQLPRPFALFLYLSIGFSSFHLYLPVCQTGATLPIPDVVMSLQSGNLKTYDAIIL</sequence>
<dbReference type="AlphaFoldDB" id="A0A6A4SVZ2"/>
<accession>A0A6A4SVZ2</accession>
<organism evidence="1 2">
    <name type="scientific">Scophthalmus maximus</name>
    <name type="common">Turbot</name>
    <name type="synonym">Psetta maxima</name>
    <dbReference type="NCBI Taxonomy" id="52904"/>
    <lineage>
        <taxon>Eukaryota</taxon>
        <taxon>Metazoa</taxon>
        <taxon>Chordata</taxon>
        <taxon>Craniata</taxon>
        <taxon>Vertebrata</taxon>
        <taxon>Euteleostomi</taxon>
        <taxon>Actinopterygii</taxon>
        <taxon>Neopterygii</taxon>
        <taxon>Teleostei</taxon>
        <taxon>Neoteleostei</taxon>
        <taxon>Acanthomorphata</taxon>
        <taxon>Carangaria</taxon>
        <taxon>Pleuronectiformes</taxon>
        <taxon>Pleuronectoidei</taxon>
        <taxon>Scophthalmidae</taxon>
        <taxon>Scophthalmus</taxon>
    </lineage>
</organism>
<gene>
    <name evidence="1" type="ORF">F2P81_014318</name>
</gene>
<dbReference type="EMBL" id="VEVO01000012">
    <property type="protein sequence ID" value="KAF0034252.1"/>
    <property type="molecule type" value="Genomic_DNA"/>
</dbReference>
<dbReference type="Proteomes" id="UP000438429">
    <property type="component" value="Unassembled WGS sequence"/>
</dbReference>
<protein>
    <submittedName>
        <fullName evidence="1">Uncharacterized protein</fullName>
    </submittedName>
</protein>
<evidence type="ECO:0000313" key="2">
    <source>
        <dbReference type="Proteomes" id="UP000438429"/>
    </source>
</evidence>
<name>A0A6A4SVZ2_SCOMX</name>
<evidence type="ECO:0000313" key="1">
    <source>
        <dbReference type="EMBL" id="KAF0034252.1"/>
    </source>
</evidence>
<reference evidence="1 2" key="1">
    <citation type="submission" date="2019-06" db="EMBL/GenBank/DDBJ databases">
        <title>Draft genomes of female and male turbot (Scophthalmus maximus).</title>
        <authorList>
            <person name="Xu H."/>
            <person name="Xu X.-W."/>
            <person name="Shao C."/>
            <person name="Chen S."/>
        </authorList>
    </citation>
    <scope>NUCLEOTIDE SEQUENCE [LARGE SCALE GENOMIC DNA]</scope>
    <source>
        <strain evidence="1">Ysfricsl-2016a</strain>
        <tissue evidence="1">Blood</tissue>
    </source>
</reference>
<comment type="caution">
    <text evidence="1">The sequence shown here is derived from an EMBL/GenBank/DDBJ whole genome shotgun (WGS) entry which is preliminary data.</text>
</comment>